<keyword evidence="2 5" id="KW-0812">Transmembrane</keyword>
<dbReference type="InterPro" id="IPR036465">
    <property type="entry name" value="vWFA_dom_sf"/>
</dbReference>
<evidence type="ECO:0000256" key="1">
    <source>
        <dbReference type="ARBA" id="ARBA00022475"/>
    </source>
</evidence>
<evidence type="ECO:0000313" key="8">
    <source>
        <dbReference type="Proteomes" id="UP001198163"/>
    </source>
</evidence>
<dbReference type="PANTHER" id="PTHR22550:SF5">
    <property type="entry name" value="LEUCINE ZIPPER PROTEIN 4"/>
    <property type="match status" value="1"/>
</dbReference>
<accession>A0AAE3JKE7</accession>
<evidence type="ECO:0000256" key="3">
    <source>
        <dbReference type="ARBA" id="ARBA00022989"/>
    </source>
</evidence>
<organism evidence="7 8">
    <name type="scientific">Teretinema zuelzerae</name>
    <dbReference type="NCBI Taxonomy" id="156"/>
    <lineage>
        <taxon>Bacteria</taxon>
        <taxon>Pseudomonadati</taxon>
        <taxon>Spirochaetota</taxon>
        <taxon>Spirochaetia</taxon>
        <taxon>Spirochaetales</taxon>
        <taxon>Treponemataceae</taxon>
        <taxon>Teretinema</taxon>
    </lineage>
</organism>
<protein>
    <submittedName>
        <fullName evidence="7">VWA domain-containing protein</fullName>
    </submittedName>
</protein>
<comment type="caution">
    <text evidence="7">The sequence shown here is derived from an EMBL/GenBank/DDBJ whole genome shotgun (WGS) entry which is preliminary data.</text>
</comment>
<dbReference type="Pfam" id="PF13519">
    <property type="entry name" value="VWA_2"/>
    <property type="match status" value="1"/>
</dbReference>
<gene>
    <name evidence="7" type="ORF">K7J14_04090</name>
</gene>
<evidence type="ECO:0000256" key="5">
    <source>
        <dbReference type="SAM" id="Phobius"/>
    </source>
</evidence>
<dbReference type="InterPro" id="IPR050768">
    <property type="entry name" value="UPF0353/GerABKA_families"/>
</dbReference>
<dbReference type="PANTHER" id="PTHR22550">
    <property type="entry name" value="SPORE GERMINATION PROTEIN"/>
    <property type="match status" value="1"/>
</dbReference>
<dbReference type="PROSITE" id="PS50234">
    <property type="entry name" value="VWFA"/>
    <property type="match status" value="1"/>
</dbReference>
<sequence>MYSFSNPAALLLLACLPAYFLLRRMRVIRPFFFSLTLGDWNAPPFSWKSPLRSFIDRISFASIAAAFFFAVLALAGPVRFKQEAVYSGPRNAAIFVVDVSPSMAARDLSDDSRLDVARRRIHEFVLERPGFSFGLAALGSEAALLIPPTSDHVSFRRRLDSLRIGEMGDGTALGLGLAVAAAHLQSYRAGAASVILFTDGENNTGEINPRTSASLFVSESISFFVVGIGTNGQVPLEYDDPASGKHYSGFLDSRFDESALKDIAARGNGKYFSVSDTAALDAAFASIGSALAPSKASWSRTLEEPLDRYCAVLALASAALAWIFRRLILGAFA</sequence>
<feature type="domain" description="VWFA" evidence="6">
    <location>
        <begin position="92"/>
        <end position="287"/>
    </location>
</feature>
<evidence type="ECO:0000256" key="4">
    <source>
        <dbReference type="ARBA" id="ARBA00023136"/>
    </source>
</evidence>
<dbReference type="InterPro" id="IPR002035">
    <property type="entry name" value="VWF_A"/>
</dbReference>
<reference evidence="7" key="1">
    <citation type="submission" date="2021-08" db="EMBL/GenBank/DDBJ databases">
        <title>Comparative analyses of Brucepasteria parasyntrophica and Teretinema zuelzerae.</title>
        <authorList>
            <person name="Song Y."/>
            <person name="Brune A."/>
        </authorList>
    </citation>
    <scope>NUCLEOTIDE SEQUENCE</scope>
    <source>
        <strain evidence="7">DSM 1903</strain>
    </source>
</reference>
<keyword evidence="4 5" id="KW-0472">Membrane</keyword>
<evidence type="ECO:0000256" key="2">
    <source>
        <dbReference type="ARBA" id="ARBA00022692"/>
    </source>
</evidence>
<evidence type="ECO:0000259" key="6">
    <source>
        <dbReference type="PROSITE" id="PS50234"/>
    </source>
</evidence>
<dbReference type="AlphaFoldDB" id="A0AAE3JKE7"/>
<dbReference type="EMBL" id="JAINWA010000001">
    <property type="protein sequence ID" value="MCD1653879.1"/>
    <property type="molecule type" value="Genomic_DNA"/>
</dbReference>
<name>A0AAE3JKE7_9SPIR</name>
<keyword evidence="3 5" id="KW-1133">Transmembrane helix</keyword>
<feature type="transmembrane region" description="Helical" evidence="5">
    <location>
        <begin position="54"/>
        <end position="75"/>
    </location>
</feature>
<evidence type="ECO:0000313" key="7">
    <source>
        <dbReference type="EMBL" id="MCD1653879.1"/>
    </source>
</evidence>
<proteinExistence type="predicted"/>
<dbReference type="RefSeq" id="WP_230753438.1">
    <property type="nucleotide sequence ID" value="NZ_JAINWA010000001.1"/>
</dbReference>
<dbReference type="SUPFAM" id="SSF53300">
    <property type="entry name" value="vWA-like"/>
    <property type="match status" value="1"/>
</dbReference>
<dbReference type="Proteomes" id="UP001198163">
    <property type="component" value="Unassembled WGS sequence"/>
</dbReference>
<keyword evidence="8" id="KW-1185">Reference proteome</keyword>
<dbReference type="SMART" id="SM00327">
    <property type="entry name" value="VWA"/>
    <property type="match status" value="1"/>
</dbReference>
<dbReference type="Gene3D" id="3.40.50.410">
    <property type="entry name" value="von Willebrand factor, type A domain"/>
    <property type="match status" value="1"/>
</dbReference>
<keyword evidence="1" id="KW-1003">Cell membrane</keyword>